<dbReference type="PANTHER" id="PTHR24220">
    <property type="entry name" value="IMPORT ATP-BINDING PROTEIN"/>
    <property type="match status" value="1"/>
</dbReference>
<dbReference type="GO" id="GO:0005886">
    <property type="term" value="C:plasma membrane"/>
    <property type="evidence" value="ECO:0007669"/>
    <property type="project" value="TreeGrafter"/>
</dbReference>
<organism evidence="2">
    <name type="scientific">marine metagenome</name>
    <dbReference type="NCBI Taxonomy" id="408172"/>
    <lineage>
        <taxon>unclassified sequences</taxon>
        <taxon>metagenomes</taxon>
        <taxon>ecological metagenomes</taxon>
    </lineage>
</organism>
<feature type="non-terminal residue" evidence="2">
    <location>
        <position position="1"/>
    </location>
</feature>
<name>A0A382E5Z1_9ZZZZ</name>
<dbReference type="InterPro" id="IPR003439">
    <property type="entry name" value="ABC_transporter-like_ATP-bd"/>
</dbReference>
<dbReference type="GO" id="GO:0016887">
    <property type="term" value="F:ATP hydrolysis activity"/>
    <property type="evidence" value="ECO:0007669"/>
    <property type="project" value="InterPro"/>
</dbReference>
<dbReference type="Gene3D" id="3.40.50.300">
    <property type="entry name" value="P-loop containing nucleotide triphosphate hydrolases"/>
    <property type="match status" value="1"/>
</dbReference>
<sequence length="107" mass="11200">VTTLLDALDLTALANRHPDECSGGQAQRVAVARALAAEPDILLLDEPSTALDAGSRQRIHALLDDRDPGGRRRPAILLVTHDPAEATGLADRVVELSAGRIAGGPRP</sequence>
<dbReference type="PANTHER" id="PTHR24220:SF684">
    <property type="entry name" value="FE(3+) IONS IMPORT ATP-BINDING PROTEIN FBPC"/>
    <property type="match status" value="1"/>
</dbReference>
<dbReference type="EMBL" id="UINC01042732">
    <property type="protein sequence ID" value="SVB45752.1"/>
    <property type="molecule type" value="Genomic_DNA"/>
</dbReference>
<dbReference type="AlphaFoldDB" id="A0A382E5Z1"/>
<reference evidence="2" key="1">
    <citation type="submission" date="2018-05" db="EMBL/GenBank/DDBJ databases">
        <authorList>
            <person name="Lanie J.A."/>
            <person name="Ng W.-L."/>
            <person name="Kazmierczak K.M."/>
            <person name="Andrzejewski T.M."/>
            <person name="Davidsen T.M."/>
            <person name="Wayne K.J."/>
            <person name="Tettelin H."/>
            <person name="Glass J.I."/>
            <person name="Rusch D."/>
            <person name="Podicherti R."/>
            <person name="Tsui H.-C.T."/>
            <person name="Winkler M.E."/>
        </authorList>
    </citation>
    <scope>NUCLEOTIDE SEQUENCE</scope>
</reference>
<gene>
    <name evidence="2" type="ORF">METZ01_LOCUS198606</name>
</gene>
<dbReference type="GO" id="GO:0022857">
    <property type="term" value="F:transmembrane transporter activity"/>
    <property type="evidence" value="ECO:0007669"/>
    <property type="project" value="TreeGrafter"/>
</dbReference>
<protein>
    <recommendedName>
        <fullName evidence="1">ABC transporter domain-containing protein</fullName>
    </recommendedName>
</protein>
<dbReference type="Pfam" id="PF00005">
    <property type="entry name" value="ABC_tran"/>
    <property type="match status" value="1"/>
</dbReference>
<evidence type="ECO:0000313" key="2">
    <source>
        <dbReference type="EMBL" id="SVB45752.1"/>
    </source>
</evidence>
<feature type="domain" description="ABC transporter" evidence="1">
    <location>
        <begin position="3"/>
        <end position="48"/>
    </location>
</feature>
<evidence type="ECO:0000259" key="1">
    <source>
        <dbReference type="Pfam" id="PF00005"/>
    </source>
</evidence>
<dbReference type="SUPFAM" id="SSF52540">
    <property type="entry name" value="P-loop containing nucleoside triphosphate hydrolases"/>
    <property type="match status" value="1"/>
</dbReference>
<proteinExistence type="predicted"/>
<dbReference type="GO" id="GO:0005524">
    <property type="term" value="F:ATP binding"/>
    <property type="evidence" value="ECO:0007669"/>
    <property type="project" value="InterPro"/>
</dbReference>
<accession>A0A382E5Z1</accession>
<dbReference type="InterPro" id="IPR027417">
    <property type="entry name" value="P-loop_NTPase"/>
</dbReference>
<dbReference type="InterPro" id="IPR015854">
    <property type="entry name" value="ABC_transpr_LolD-like"/>
</dbReference>